<name>A0A1V4HZC9_NITVU</name>
<comment type="caution">
    <text evidence="2">The sequence shown here is derived from an EMBL/GenBank/DDBJ whole genome shotgun (WGS) entry which is preliminary data.</text>
</comment>
<keyword evidence="3" id="KW-1185">Reference proteome</keyword>
<evidence type="ECO:0000256" key="1">
    <source>
        <dbReference type="SAM" id="MobiDB-lite"/>
    </source>
</evidence>
<gene>
    <name evidence="2" type="ORF">B2M20_08045</name>
</gene>
<feature type="region of interest" description="Disordered" evidence="1">
    <location>
        <begin position="18"/>
        <end position="73"/>
    </location>
</feature>
<dbReference type="Proteomes" id="UP000189940">
    <property type="component" value="Unassembled WGS sequence"/>
</dbReference>
<sequence>MSENDPTDYALAAIAVHLNKPETSNEADAGGVPEAETAEEPGFEPDPEEDVLAAEPDVPELPSNLNEDDSYTKFGPGPLVAVRFKWTTRRGDKDEYFVDETIGESSYPLVSGPMTHEAAIKFVDDRERDACQRFETLRSEMAGGETGQRASE</sequence>
<dbReference type="OrthoDB" id="8264817at2"/>
<organism evidence="2 3">
    <name type="scientific">Nitrobacter vulgaris</name>
    <dbReference type="NCBI Taxonomy" id="29421"/>
    <lineage>
        <taxon>Bacteria</taxon>
        <taxon>Pseudomonadati</taxon>
        <taxon>Pseudomonadota</taxon>
        <taxon>Alphaproteobacteria</taxon>
        <taxon>Hyphomicrobiales</taxon>
        <taxon>Nitrobacteraceae</taxon>
        <taxon>Nitrobacter</taxon>
    </lineage>
</organism>
<dbReference type="EMBL" id="MWPQ01000036">
    <property type="protein sequence ID" value="OPH83225.1"/>
    <property type="molecule type" value="Genomic_DNA"/>
</dbReference>
<feature type="compositionally biased region" description="Acidic residues" evidence="1">
    <location>
        <begin position="36"/>
        <end position="52"/>
    </location>
</feature>
<protein>
    <submittedName>
        <fullName evidence="2">Uncharacterized protein</fullName>
    </submittedName>
</protein>
<evidence type="ECO:0000313" key="2">
    <source>
        <dbReference type="EMBL" id="OPH83225.1"/>
    </source>
</evidence>
<reference evidence="2 3" key="1">
    <citation type="submission" date="2017-02" db="EMBL/GenBank/DDBJ databases">
        <title>Genome sequence of the nitrite-oxidizing bacterium Nitrobacter vulgaris strain Ab1.</title>
        <authorList>
            <person name="Mellbye B.L."/>
            <person name="Davis E.W."/>
            <person name="Spieck E."/>
            <person name="Chang J.H."/>
            <person name="Bottomley P.J."/>
            <person name="Sayavedra-Soto L.A."/>
        </authorList>
    </citation>
    <scope>NUCLEOTIDE SEQUENCE [LARGE SCALE GENOMIC DNA]</scope>
    <source>
        <strain evidence="2 3">Ab1</strain>
    </source>
</reference>
<accession>A0A1V4HZC9</accession>
<proteinExistence type="predicted"/>
<evidence type="ECO:0000313" key="3">
    <source>
        <dbReference type="Proteomes" id="UP000189940"/>
    </source>
</evidence>
<dbReference type="RefSeq" id="WP_079446534.1">
    <property type="nucleotide sequence ID" value="NZ_MWPQ01000036.1"/>
</dbReference>
<dbReference type="AlphaFoldDB" id="A0A1V4HZC9"/>